<protein>
    <submittedName>
        <fullName evidence="1">Uncharacterized protein</fullName>
    </submittedName>
</protein>
<gene>
    <name evidence="1" type="ORF">CK203_080810</name>
</gene>
<accession>A0A438F839</accession>
<sequence>MSDEIAPITLTTLYEMMVDLTRRVERIELILSEHPSSSRGAPGVAMSSLPHLTPSMFATLGASHPRPRPHLVLQRHSSSISLATLARPPPQFQGPPVITVPHERLHLVDDVRDTFQIWAHP</sequence>
<dbReference type="AlphaFoldDB" id="A0A438F839"/>
<dbReference type="EMBL" id="QGNW01001094">
    <property type="protein sequence ID" value="RVW56179.1"/>
    <property type="molecule type" value="Genomic_DNA"/>
</dbReference>
<evidence type="ECO:0000313" key="2">
    <source>
        <dbReference type="Proteomes" id="UP000288805"/>
    </source>
</evidence>
<reference evidence="1 2" key="1">
    <citation type="journal article" date="2018" name="PLoS Genet.">
        <title>Population sequencing reveals clonal diversity and ancestral inbreeding in the grapevine cultivar Chardonnay.</title>
        <authorList>
            <person name="Roach M.J."/>
            <person name="Johnson D.L."/>
            <person name="Bohlmann J."/>
            <person name="van Vuuren H.J."/>
            <person name="Jones S.J."/>
            <person name="Pretorius I.S."/>
            <person name="Schmidt S.A."/>
            <person name="Borneman A.R."/>
        </authorList>
    </citation>
    <scope>NUCLEOTIDE SEQUENCE [LARGE SCALE GENOMIC DNA]</scope>
    <source>
        <strain evidence="2">cv. Chardonnay</strain>
        <tissue evidence="1">Leaf</tissue>
    </source>
</reference>
<organism evidence="1 2">
    <name type="scientific">Vitis vinifera</name>
    <name type="common">Grape</name>
    <dbReference type="NCBI Taxonomy" id="29760"/>
    <lineage>
        <taxon>Eukaryota</taxon>
        <taxon>Viridiplantae</taxon>
        <taxon>Streptophyta</taxon>
        <taxon>Embryophyta</taxon>
        <taxon>Tracheophyta</taxon>
        <taxon>Spermatophyta</taxon>
        <taxon>Magnoliopsida</taxon>
        <taxon>eudicotyledons</taxon>
        <taxon>Gunneridae</taxon>
        <taxon>Pentapetalae</taxon>
        <taxon>rosids</taxon>
        <taxon>Vitales</taxon>
        <taxon>Vitaceae</taxon>
        <taxon>Viteae</taxon>
        <taxon>Vitis</taxon>
    </lineage>
</organism>
<evidence type="ECO:0000313" key="1">
    <source>
        <dbReference type="EMBL" id="RVW56179.1"/>
    </source>
</evidence>
<proteinExistence type="predicted"/>
<name>A0A438F839_VITVI</name>
<comment type="caution">
    <text evidence="1">The sequence shown here is derived from an EMBL/GenBank/DDBJ whole genome shotgun (WGS) entry which is preliminary data.</text>
</comment>
<dbReference type="Proteomes" id="UP000288805">
    <property type="component" value="Unassembled WGS sequence"/>
</dbReference>